<keyword evidence="5 6" id="KW-0408">Iron</keyword>
<dbReference type="RefSeq" id="WP_275712395.1">
    <property type="nucleotide sequence ID" value="NZ_JAKLTN010000007.1"/>
</dbReference>
<accession>A0ABS9K732</accession>
<keyword evidence="3 6" id="KW-0479">Metal-binding</keyword>
<feature type="chain" id="PRO_5046077763" evidence="8">
    <location>
        <begin position="19"/>
        <end position="123"/>
    </location>
</feature>
<feature type="region of interest" description="Disordered" evidence="7">
    <location>
        <begin position="96"/>
        <end position="123"/>
    </location>
</feature>
<dbReference type="SUPFAM" id="SSF46626">
    <property type="entry name" value="Cytochrome c"/>
    <property type="match status" value="1"/>
</dbReference>
<evidence type="ECO:0000256" key="6">
    <source>
        <dbReference type="PROSITE-ProRule" id="PRU00433"/>
    </source>
</evidence>
<evidence type="ECO:0000313" key="11">
    <source>
        <dbReference type="Proteomes" id="UP001165384"/>
    </source>
</evidence>
<keyword evidence="1" id="KW-0813">Transport</keyword>
<dbReference type="Gene3D" id="1.10.760.10">
    <property type="entry name" value="Cytochrome c-like domain"/>
    <property type="match status" value="1"/>
</dbReference>
<feature type="domain" description="Cytochrome c" evidence="9">
    <location>
        <begin position="23"/>
        <end position="102"/>
    </location>
</feature>
<reference evidence="10" key="1">
    <citation type="submission" date="2022-01" db="EMBL/GenBank/DDBJ databases">
        <authorList>
            <person name="Jo J.-H."/>
            <person name="Im W.-T."/>
        </authorList>
    </citation>
    <scope>NUCLEOTIDE SEQUENCE</scope>
    <source>
        <strain evidence="10">XY25</strain>
    </source>
</reference>
<dbReference type="PROSITE" id="PS51007">
    <property type="entry name" value="CYTC"/>
    <property type="match status" value="1"/>
</dbReference>
<dbReference type="InterPro" id="IPR036909">
    <property type="entry name" value="Cyt_c-like_dom_sf"/>
</dbReference>
<evidence type="ECO:0000256" key="8">
    <source>
        <dbReference type="SAM" id="SignalP"/>
    </source>
</evidence>
<keyword evidence="2 6" id="KW-0349">Heme</keyword>
<organism evidence="10 11">
    <name type="scientific">Dechloromonas hankyongensis</name>
    <dbReference type="NCBI Taxonomy" id="2908002"/>
    <lineage>
        <taxon>Bacteria</taxon>
        <taxon>Pseudomonadati</taxon>
        <taxon>Pseudomonadota</taxon>
        <taxon>Betaproteobacteria</taxon>
        <taxon>Rhodocyclales</taxon>
        <taxon>Azonexaceae</taxon>
        <taxon>Dechloromonas</taxon>
    </lineage>
</organism>
<dbReference type="InterPro" id="IPR009056">
    <property type="entry name" value="Cyt_c-like_dom"/>
</dbReference>
<proteinExistence type="predicted"/>
<evidence type="ECO:0000256" key="7">
    <source>
        <dbReference type="SAM" id="MobiDB-lite"/>
    </source>
</evidence>
<keyword evidence="4" id="KW-0249">Electron transport</keyword>
<evidence type="ECO:0000256" key="1">
    <source>
        <dbReference type="ARBA" id="ARBA00022448"/>
    </source>
</evidence>
<gene>
    <name evidence="10" type="ORF">LZ012_18435</name>
</gene>
<dbReference type="PANTHER" id="PTHR33751">
    <property type="entry name" value="CBB3-TYPE CYTOCHROME C OXIDASE SUBUNIT FIXP"/>
    <property type="match status" value="1"/>
</dbReference>
<dbReference type="EMBL" id="JAKLTN010000007">
    <property type="protein sequence ID" value="MCG2578974.1"/>
    <property type="molecule type" value="Genomic_DNA"/>
</dbReference>
<evidence type="ECO:0000256" key="2">
    <source>
        <dbReference type="ARBA" id="ARBA00022617"/>
    </source>
</evidence>
<name>A0ABS9K732_9RHOO</name>
<feature type="signal peptide" evidence="8">
    <location>
        <begin position="1"/>
        <end position="18"/>
    </location>
</feature>
<protein>
    <submittedName>
        <fullName evidence="10">Cytochrome c</fullName>
    </submittedName>
</protein>
<evidence type="ECO:0000313" key="10">
    <source>
        <dbReference type="EMBL" id="MCG2578974.1"/>
    </source>
</evidence>
<dbReference type="Pfam" id="PF00034">
    <property type="entry name" value="Cytochrom_C"/>
    <property type="match status" value="1"/>
</dbReference>
<keyword evidence="11" id="KW-1185">Reference proteome</keyword>
<evidence type="ECO:0000256" key="4">
    <source>
        <dbReference type="ARBA" id="ARBA00022982"/>
    </source>
</evidence>
<comment type="caution">
    <text evidence="10">The sequence shown here is derived from an EMBL/GenBank/DDBJ whole genome shotgun (WGS) entry which is preliminary data.</text>
</comment>
<dbReference type="InterPro" id="IPR050597">
    <property type="entry name" value="Cytochrome_c_Oxidase_Subunit"/>
</dbReference>
<dbReference type="Proteomes" id="UP001165384">
    <property type="component" value="Unassembled WGS sequence"/>
</dbReference>
<evidence type="ECO:0000256" key="5">
    <source>
        <dbReference type="ARBA" id="ARBA00023004"/>
    </source>
</evidence>
<dbReference type="PANTHER" id="PTHR33751:SF9">
    <property type="entry name" value="CYTOCHROME C4"/>
    <property type="match status" value="1"/>
</dbReference>
<sequence>MRRLVVLLAACCAPLAQAAGDASLMQRGEEQVMGTCFLCHGVTGNSSGKLYPELAGQNEAYLLEQLRHFKAGARDSSDMRKVVADMSDDDMRAAAHFFSRQPPGRDNPASGDRRALNESTPRL</sequence>
<keyword evidence="8" id="KW-0732">Signal</keyword>
<evidence type="ECO:0000256" key="3">
    <source>
        <dbReference type="ARBA" id="ARBA00022723"/>
    </source>
</evidence>
<evidence type="ECO:0000259" key="9">
    <source>
        <dbReference type="PROSITE" id="PS51007"/>
    </source>
</evidence>